<keyword evidence="3" id="KW-1185">Reference proteome</keyword>
<accession>A0AAN7QRX9</accession>
<dbReference type="AlphaFoldDB" id="A0AAN7QRX9"/>
<sequence length="141" mass="15643">MENKALECEKQKGETDAELWKEKLKGMVSWVSQRDEKVPGATSDPHTPKPSLRLGIMDRWYHEKNGSKHMGAKPIVGGNIDIDDSDDDKAHLPSYTQIQNQPRMFPLDSDDDDAPICILKKIRVGEVSGNGVVSGGTKIKD</sequence>
<dbReference type="Proteomes" id="UP001345219">
    <property type="component" value="Chromosome 14"/>
</dbReference>
<feature type="region of interest" description="Disordered" evidence="1">
    <location>
        <begin position="67"/>
        <end position="92"/>
    </location>
</feature>
<name>A0AAN7QRX9_9MYRT</name>
<protein>
    <submittedName>
        <fullName evidence="2">Uncharacterized protein</fullName>
    </submittedName>
</protein>
<evidence type="ECO:0000313" key="3">
    <source>
        <dbReference type="Proteomes" id="UP001345219"/>
    </source>
</evidence>
<reference evidence="2 3" key="1">
    <citation type="journal article" date="2023" name="Hortic Res">
        <title>Pangenome of water caltrop reveals structural variations and asymmetric subgenome divergence after allopolyploidization.</title>
        <authorList>
            <person name="Zhang X."/>
            <person name="Chen Y."/>
            <person name="Wang L."/>
            <person name="Yuan Y."/>
            <person name="Fang M."/>
            <person name="Shi L."/>
            <person name="Lu R."/>
            <person name="Comes H.P."/>
            <person name="Ma Y."/>
            <person name="Chen Y."/>
            <person name="Huang G."/>
            <person name="Zhou Y."/>
            <person name="Zheng Z."/>
            <person name="Qiu Y."/>
        </authorList>
    </citation>
    <scope>NUCLEOTIDE SEQUENCE [LARGE SCALE GENOMIC DNA]</scope>
    <source>
        <tissue evidence="2">Roots</tissue>
    </source>
</reference>
<comment type="caution">
    <text evidence="2">The sequence shown here is derived from an EMBL/GenBank/DDBJ whole genome shotgun (WGS) entry which is preliminary data.</text>
</comment>
<proteinExistence type="predicted"/>
<feature type="region of interest" description="Disordered" evidence="1">
    <location>
        <begin position="32"/>
        <end position="53"/>
    </location>
</feature>
<evidence type="ECO:0000313" key="2">
    <source>
        <dbReference type="EMBL" id="KAK4777304.1"/>
    </source>
</evidence>
<evidence type="ECO:0000256" key="1">
    <source>
        <dbReference type="SAM" id="MobiDB-lite"/>
    </source>
</evidence>
<organism evidence="2 3">
    <name type="scientific">Trapa incisa</name>
    <dbReference type="NCBI Taxonomy" id="236973"/>
    <lineage>
        <taxon>Eukaryota</taxon>
        <taxon>Viridiplantae</taxon>
        <taxon>Streptophyta</taxon>
        <taxon>Embryophyta</taxon>
        <taxon>Tracheophyta</taxon>
        <taxon>Spermatophyta</taxon>
        <taxon>Magnoliopsida</taxon>
        <taxon>eudicotyledons</taxon>
        <taxon>Gunneridae</taxon>
        <taxon>Pentapetalae</taxon>
        <taxon>rosids</taxon>
        <taxon>malvids</taxon>
        <taxon>Myrtales</taxon>
        <taxon>Lythraceae</taxon>
        <taxon>Trapa</taxon>
    </lineage>
</organism>
<dbReference type="EMBL" id="JAXIOK010000002">
    <property type="protein sequence ID" value="KAK4777304.1"/>
    <property type="molecule type" value="Genomic_DNA"/>
</dbReference>
<gene>
    <name evidence="2" type="ORF">SAY87_017491</name>
</gene>